<dbReference type="AlphaFoldDB" id="A0A8H6W507"/>
<feature type="compositionally biased region" description="Low complexity" evidence="1">
    <location>
        <begin position="572"/>
        <end position="582"/>
    </location>
</feature>
<name>A0A8H6W507_MYCCL</name>
<dbReference type="Proteomes" id="UP000613580">
    <property type="component" value="Unassembled WGS sequence"/>
</dbReference>
<dbReference type="OrthoDB" id="2922289at2759"/>
<feature type="compositionally biased region" description="Basic residues" evidence="1">
    <location>
        <begin position="1"/>
        <end position="10"/>
    </location>
</feature>
<dbReference type="InterPro" id="IPR012933">
    <property type="entry name" value="HicA_mRNA_interferase"/>
</dbReference>
<feature type="compositionally biased region" description="Basic and acidic residues" evidence="1">
    <location>
        <begin position="745"/>
        <end position="756"/>
    </location>
</feature>
<feature type="compositionally biased region" description="Basic residues" evidence="1">
    <location>
        <begin position="757"/>
        <end position="769"/>
    </location>
</feature>
<organism evidence="2 3">
    <name type="scientific">Mycena chlorophos</name>
    <name type="common">Agaric fungus</name>
    <name type="synonym">Agaricus chlorophos</name>
    <dbReference type="NCBI Taxonomy" id="658473"/>
    <lineage>
        <taxon>Eukaryota</taxon>
        <taxon>Fungi</taxon>
        <taxon>Dikarya</taxon>
        <taxon>Basidiomycota</taxon>
        <taxon>Agaricomycotina</taxon>
        <taxon>Agaricomycetes</taxon>
        <taxon>Agaricomycetidae</taxon>
        <taxon>Agaricales</taxon>
        <taxon>Marasmiineae</taxon>
        <taxon>Mycenaceae</taxon>
        <taxon>Mycena</taxon>
    </lineage>
</organism>
<feature type="compositionally biased region" description="Basic residues" evidence="1">
    <location>
        <begin position="616"/>
        <end position="630"/>
    </location>
</feature>
<reference evidence="2" key="1">
    <citation type="submission" date="2020-05" db="EMBL/GenBank/DDBJ databases">
        <title>Mycena genomes resolve the evolution of fungal bioluminescence.</title>
        <authorList>
            <person name="Tsai I.J."/>
        </authorList>
    </citation>
    <scope>NUCLEOTIDE SEQUENCE</scope>
    <source>
        <strain evidence="2">110903Hualien_Pintung</strain>
    </source>
</reference>
<feature type="region of interest" description="Disordered" evidence="1">
    <location>
        <begin position="460"/>
        <end position="510"/>
    </location>
</feature>
<feature type="region of interest" description="Disordered" evidence="1">
    <location>
        <begin position="716"/>
        <end position="769"/>
    </location>
</feature>
<evidence type="ECO:0000256" key="1">
    <source>
        <dbReference type="SAM" id="MobiDB-lite"/>
    </source>
</evidence>
<proteinExistence type="predicted"/>
<dbReference type="Pfam" id="PF07927">
    <property type="entry name" value="HicA_toxin"/>
    <property type="match status" value="1"/>
</dbReference>
<feature type="region of interest" description="Disordered" evidence="1">
    <location>
        <begin position="1"/>
        <end position="55"/>
    </location>
</feature>
<evidence type="ECO:0000313" key="2">
    <source>
        <dbReference type="EMBL" id="KAF7305999.1"/>
    </source>
</evidence>
<sequence>MPPKGKKPAPKKAAAPPEPEPPKPSASKALVSVGKREVVVSGKNRSKRNEEGQKPTTVKALVLRNGKYGARGTGEMMVVTRLLGREKLDLLVEDMINQKAAGALMSPFNMDTALKIADSQCSSFLDDIAHLQDPVLFVPIIEAEWTSRVPSKDRNAQEPLKSATAVARTVANRIHNVYMLASAWKIVADALHDLEDLGLTDDVDVKVQLKNNSTLRSKYIAIFHFVTHTLLKFFQERFSVLATTTPHFAQYFKVKELTPDDAPEEQCVFDYAALKAAGKSFIDSIILEICFPGGHYPQMLLMQLLHEGVEEAPKDSKRFPQTLWDALGDLSDVVRLHGMLETPLLDPEFKEFLAAPAEKLPGYDAWYDAVMLSLKATEEVTAFKDIIFPLAKAKKKPVLESMWKAINQMYKASTKKDVDTLWRLHDALNRTPQWHSIYIPGLKNEKDGKPEKKKLLAITEAGEDSDDSMPELQSVSNSSDGEDTVSEDESEDEEDDGDETSSEYDEEHEDDIRDQIREAMDAAHEGDLFEHSKEDEEEAGKGNAFLKLLGSLRGRVFNSSTRLGGKKTPARGPKTGFFGTPKTGPPPKTSEQPKPKSKQAATVEEVDDEDDNKPTGPKKKKNKKKKKKKAGGGAAAGAAEADGDGDDDGEEAADEPAPATTTTTTIPPPSTPASPAKKTPVTKSAATGVAGITAQMSTTSLQSTETVAQSAHSYLKGVETKSKVKTHGAAAPEKEKKSGGFLGKFAKENKQEEEKSKKPKHSFFSRLSKKATSSMHQLLRTSEDETKGLSSMKWETFLKLMREMGFTYDPSTAGSSVRFDPPDPKDVSITFHRPHPDPTIQPIMLREFAKKLRKSYGWSEADFFGHAAMA</sequence>
<protein>
    <submittedName>
        <fullName evidence="2">Uncharacterized protein</fullName>
    </submittedName>
</protein>
<keyword evidence="3" id="KW-1185">Reference proteome</keyword>
<evidence type="ECO:0000313" key="3">
    <source>
        <dbReference type="Proteomes" id="UP000613580"/>
    </source>
</evidence>
<feature type="compositionally biased region" description="Acidic residues" evidence="1">
    <location>
        <begin position="480"/>
        <end position="509"/>
    </location>
</feature>
<dbReference type="GO" id="GO:0003729">
    <property type="term" value="F:mRNA binding"/>
    <property type="evidence" value="ECO:0007669"/>
    <property type="project" value="InterPro"/>
</dbReference>
<feature type="region of interest" description="Disordered" evidence="1">
    <location>
        <begin position="556"/>
        <end position="686"/>
    </location>
</feature>
<gene>
    <name evidence="2" type="ORF">HMN09_00754400</name>
</gene>
<comment type="caution">
    <text evidence="2">The sequence shown here is derived from an EMBL/GenBank/DDBJ whole genome shotgun (WGS) entry which is preliminary data.</text>
</comment>
<feature type="compositionally biased region" description="Low complexity" evidence="1">
    <location>
        <begin position="655"/>
        <end position="665"/>
    </location>
</feature>
<accession>A0A8H6W507</accession>
<dbReference type="EMBL" id="JACAZE010000009">
    <property type="protein sequence ID" value="KAF7305999.1"/>
    <property type="molecule type" value="Genomic_DNA"/>
</dbReference>
<dbReference type="PANTHER" id="PTHR40788:SF1">
    <property type="entry name" value="IPA PROTEIN"/>
    <property type="match status" value="1"/>
</dbReference>
<dbReference type="PANTHER" id="PTHR40788">
    <property type="entry name" value="CLR5 DOMAIN-CONTAINING PROTEIN-RELATED"/>
    <property type="match status" value="1"/>
</dbReference>
<feature type="compositionally biased region" description="Acidic residues" evidence="1">
    <location>
        <begin position="641"/>
        <end position="654"/>
    </location>
</feature>